<feature type="domain" description="Glycoside hydrolase 35 catalytic" evidence="6">
    <location>
        <begin position="49"/>
        <end position="361"/>
    </location>
</feature>
<evidence type="ECO:0000313" key="9">
    <source>
        <dbReference type="EMBL" id="MFK2875322.1"/>
    </source>
</evidence>
<dbReference type="PIRSF" id="PIRSF006336">
    <property type="entry name" value="B-gal"/>
    <property type="match status" value="1"/>
</dbReference>
<name>A0ABW8IZ64_9GAMM</name>
<comment type="caution">
    <text evidence="9">The sequence shown here is derived from an EMBL/GenBank/DDBJ whole genome shotgun (WGS) entry which is preliminary data.</text>
</comment>
<feature type="domain" description="Beta-galactosidase 1-like first all-beta" evidence="7">
    <location>
        <begin position="412"/>
        <end position="519"/>
    </location>
</feature>
<dbReference type="Gene3D" id="2.60.120.260">
    <property type="entry name" value="Galactose-binding domain-like"/>
    <property type="match status" value="2"/>
</dbReference>
<evidence type="ECO:0000256" key="2">
    <source>
        <dbReference type="ARBA" id="ARBA00022801"/>
    </source>
</evidence>
<dbReference type="PANTHER" id="PTHR23421">
    <property type="entry name" value="BETA-GALACTOSIDASE RELATED"/>
    <property type="match status" value="1"/>
</dbReference>
<evidence type="ECO:0000256" key="3">
    <source>
        <dbReference type="ARBA" id="ARBA00023295"/>
    </source>
</evidence>
<feature type="domain" description="Beta-galactosidase galactose-binding" evidence="8">
    <location>
        <begin position="542"/>
        <end position="599"/>
    </location>
</feature>
<keyword evidence="10" id="KW-1185">Reference proteome</keyword>
<dbReference type="Proteomes" id="UP001620405">
    <property type="component" value="Unassembled WGS sequence"/>
</dbReference>
<proteinExistence type="inferred from homology"/>
<dbReference type="PROSITE" id="PS01182">
    <property type="entry name" value="GLYCOSYL_HYDROL_F35"/>
    <property type="match status" value="1"/>
</dbReference>
<sequence length="622" mass="69704">MQRRDFLRFAILTPIAAATPLARGATEKGPSVEPVPDGKHHRFELSHRQFLLDGAPFQIRSGEMHPARIPAEYWLHRIRMAKAMGLNTIAVYLMWNSFESEPGVFDLSTGSRDFARFIELCKQEGMWVYLRPGPYVCAEWDFGGLPPYLLRDPSIRVRTKDDPRYMQAVQRYMDAVAPKLAPLMASRGGPILMMQIENEYASFGHDLDYLLRLRAMWQQHGIEGPFSISDGLSQIQKEKTYVPGAALGLDGDTDFAGGQLIAGEAPVWVGEGYPGWLTHWGDPDFQTGDYAATLRRLLAEGRSFNLYVVHGGTNFGFTAGANANNDYSGFEPVITSYDYGAPINERGEATPNYYAFRALIAPHVTHRLPEPPPAPATMRFADVDAKPYASIWDNLPPAKLVKKPDPNEILFAQDHGMVMYRKTLQTGGMLHIEGLRDYGTVFSNGKYLDYLSRVNKPGLHVTQHVDIPPPANGAGAVLDILVDSFGHVGYGQAIYDFKGIVGAATLDGDEMMEWQAHSLPLDEQYLDGLPPMTDTSTIRPGMFFKATIKLEELGDCYIDMSAWDKGYLWVNRQLLGRYWRIGPQQRLYCPASWFVRGHNELMVFDMHRVSATPIRSSDRLKG</sequence>
<dbReference type="InterPro" id="IPR048912">
    <property type="entry name" value="BetaGal1-like_ABD1"/>
</dbReference>
<reference evidence="9 10" key="1">
    <citation type="submission" date="2020-10" db="EMBL/GenBank/DDBJ databases">
        <title>Phylogeny of dyella-like bacteria.</title>
        <authorList>
            <person name="Fu J."/>
        </authorList>
    </citation>
    <scope>NUCLEOTIDE SEQUENCE [LARGE SCALE GENOMIC DNA]</scope>
    <source>
        <strain evidence="9 10">DHOB07</strain>
    </source>
</reference>
<evidence type="ECO:0000256" key="5">
    <source>
        <dbReference type="RuleBase" id="RU003679"/>
    </source>
</evidence>
<dbReference type="InterPro" id="IPR008979">
    <property type="entry name" value="Galactose-bd-like_sf"/>
</dbReference>
<evidence type="ECO:0000313" key="10">
    <source>
        <dbReference type="Proteomes" id="UP001620405"/>
    </source>
</evidence>
<evidence type="ECO:0000259" key="6">
    <source>
        <dbReference type="Pfam" id="PF01301"/>
    </source>
</evidence>
<dbReference type="Pfam" id="PF21467">
    <property type="entry name" value="BetaGal_gal-bd"/>
    <property type="match status" value="1"/>
</dbReference>
<keyword evidence="2 4" id="KW-0378">Hydrolase</keyword>
<dbReference type="InterPro" id="IPR017853">
    <property type="entry name" value="GH"/>
</dbReference>
<protein>
    <recommendedName>
        <fullName evidence="4">Beta-galactosidase</fullName>
        <ecNumber evidence="4">3.2.1.23</ecNumber>
    </recommendedName>
</protein>
<organism evidence="9 10">
    <name type="scientific">Dyella lipolytica</name>
    <dbReference type="NCBI Taxonomy" id="1867835"/>
    <lineage>
        <taxon>Bacteria</taxon>
        <taxon>Pseudomonadati</taxon>
        <taxon>Pseudomonadota</taxon>
        <taxon>Gammaproteobacteria</taxon>
        <taxon>Lysobacterales</taxon>
        <taxon>Rhodanobacteraceae</taxon>
        <taxon>Dyella</taxon>
    </lineage>
</organism>
<dbReference type="RefSeq" id="WP_284395551.1">
    <property type="nucleotide sequence ID" value="NZ_BSNQ01000003.1"/>
</dbReference>
<comment type="similarity">
    <text evidence="1 5">Belongs to the glycosyl hydrolase 35 family.</text>
</comment>
<dbReference type="PRINTS" id="PR00742">
    <property type="entry name" value="GLHYDRLASE35"/>
</dbReference>
<evidence type="ECO:0000259" key="8">
    <source>
        <dbReference type="Pfam" id="PF21467"/>
    </source>
</evidence>
<accession>A0ABW8IZ64</accession>
<dbReference type="Pfam" id="PF01301">
    <property type="entry name" value="Glyco_hydro_35"/>
    <property type="match status" value="1"/>
</dbReference>
<keyword evidence="3 4" id="KW-0326">Glycosidase</keyword>
<evidence type="ECO:0000259" key="7">
    <source>
        <dbReference type="Pfam" id="PF21317"/>
    </source>
</evidence>
<dbReference type="InterPro" id="IPR019801">
    <property type="entry name" value="Glyco_hydro_35_CS"/>
</dbReference>
<dbReference type="SUPFAM" id="SSF51445">
    <property type="entry name" value="(Trans)glycosidases"/>
    <property type="match status" value="1"/>
</dbReference>
<dbReference type="EC" id="3.2.1.23" evidence="4"/>
<dbReference type="SUPFAM" id="SSF49785">
    <property type="entry name" value="Galactose-binding domain-like"/>
    <property type="match status" value="1"/>
</dbReference>
<dbReference type="InterPro" id="IPR001944">
    <property type="entry name" value="Glycoside_Hdrlase_35"/>
</dbReference>
<dbReference type="InterPro" id="IPR031330">
    <property type="entry name" value="Gly_Hdrlase_35_cat"/>
</dbReference>
<dbReference type="InterPro" id="IPR048913">
    <property type="entry name" value="BetaGal_gal-bd"/>
</dbReference>
<dbReference type="Gene3D" id="3.20.20.80">
    <property type="entry name" value="Glycosidases"/>
    <property type="match status" value="1"/>
</dbReference>
<dbReference type="Pfam" id="PF21317">
    <property type="entry name" value="BetaGal_ABD_1"/>
    <property type="match status" value="1"/>
</dbReference>
<evidence type="ECO:0000256" key="4">
    <source>
        <dbReference type="RuleBase" id="RU000675"/>
    </source>
</evidence>
<dbReference type="EMBL" id="JADIKG010000013">
    <property type="protein sequence ID" value="MFK2875322.1"/>
    <property type="molecule type" value="Genomic_DNA"/>
</dbReference>
<comment type="catalytic activity">
    <reaction evidence="4">
        <text>Hydrolysis of terminal non-reducing beta-D-galactose residues in beta-D-galactosides.</text>
        <dbReference type="EC" id="3.2.1.23"/>
    </reaction>
</comment>
<dbReference type="InterPro" id="IPR026283">
    <property type="entry name" value="B-gal_1-like"/>
</dbReference>
<gene>
    <name evidence="9" type="ORF">ISP13_17480</name>
</gene>
<evidence type="ECO:0000256" key="1">
    <source>
        <dbReference type="ARBA" id="ARBA00009809"/>
    </source>
</evidence>